<dbReference type="InterPro" id="IPR029044">
    <property type="entry name" value="Nucleotide-diphossugar_trans"/>
</dbReference>
<protein>
    <submittedName>
        <fullName evidence="3">Glycosyltransferase family 2 protein</fullName>
    </submittedName>
</protein>
<feature type="transmembrane region" description="Helical" evidence="1">
    <location>
        <begin position="283"/>
        <end position="305"/>
    </location>
</feature>
<keyword evidence="1" id="KW-0472">Membrane</keyword>
<evidence type="ECO:0000313" key="3">
    <source>
        <dbReference type="EMBL" id="MCB4821069.1"/>
    </source>
</evidence>
<dbReference type="Proteomes" id="UP001139311">
    <property type="component" value="Unassembled WGS sequence"/>
</dbReference>
<evidence type="ECO:0000256" key="1">
    <source>
        <dbReference type="SAM" id="Phobius"/>
    </source>
</evidence>
<gene>
    <name evidence="3" type="ORF">LHA35_04905</name>
</gene>
<reference evidence="3" key="1">
    <citation type="submission" date="2021-10" db="EMBL/GenBank/DDBJ databases">
        <title>Roseicella aerolatum sp. nov., isolated from aerosols of e-waste dismantling site.</title>
        <authorList>
            <person name="Qin T."/>
        </authorList>
    </citation>
    <scope>NUCLEOTIDE SEQUENCE</scope>
    <source>
        <strain evidence="3">GB24</strain>
    </source>
</reference>
<dbReference type="SUPFAM" id="SSF53448">
    <property type="entry name" value="Nucleotide-diphospho-sugar transferases"/>
    <property type="match status" value="1"/>
</dbReference>
<proteinExistence type="predicted"/>
<dbReference type="Pfam" id="PF00535">
    <property type="entry name" value="Glycos_transf_2"/>
    <property type="match status" value="1"/>
</dbReference>
<dbReference type="Gene3D" id="3.90.550.10">
    <property type="entry name" value="Spore Coat Polysaccharide Biosynthesis Protein SpsA, Chain A"/>
    <property type="match status" value="1"/>
</dbReference>
<dbReference type="PANTHER" id="PTHR48090:SF7">
    <property type="entry name" value="RFBJ PROTEIN"/>
    <property type="match status" value="1"/>
</dbReference>
<dbReference type="CDD" id="cd04179">
    <property type="entry name" value="DPM_DPG-synthase_like"/>
    <property type="match status" value="1"/>
</dbReference>
<comment type="caution">
    <text evidence="3">The sequence shown here is derived from an EMBL/GenBank/DDBJ whole genome shotgun (WGS) entry which is preliminary data.</text>
</comment>
<dbReference type="AlphaFoldDB" id="A0A9X1IBW8"/>
<name>A0A9X1IBW8_9PROT</name>
<dbReference type="InterPro" id="IPR050256">
    <property type="entry name" value="Glycosyltransferase_2"/>
</dbReference>
<accession>A0A9X1IBW8</accession>
<dbReference type="EMBL" id="JAJAQI010000005">
    <property type="protein sequence ID" value="MCB4821069.1"/>
    <property type="molecule type" value="Genomic_DNA"/>
</dbReference>
<keyword evidence="1" id="KW-0812">Transmembrane</keyword>
<evidence type="ECO:0000259" key="2">
    <source>
        <dbReference type="Pfam" id="PF00535"/>
    </source>
</evidence>
<sequence>MPDTLPHTLTGLEPEQRPATPRIAVLVPCYNEEVAIPRVVEAFRAALPEATIYVYDNNSKDRTVEVARAAGAIVRTETLQGKGHVVRRMFADIEADIYVLVDGDDTYEAAAAPRMVARLIEERLDMVTGIRISQVQEAYRPGHRFGNVMLTGMVRTVFGNRITDMLSGYRVFSRRFVKSFPALAGGFETETEFTVHALELMLPVGEVPTAYKERPAGSASKLRTFSDGWRILKAIIALVKREKPLPFFSSIAAVLLLASIGLGIPLVLTFLETGLVPRFPTAILVTGLAVLSFLSAACGLILDTVTRGRLEAKRTAYLAIPAPDFDRMRQG</sequence>
<feature type="transmembrane region" description="Helical" evidence="1">
    <location>
        <begin position="247"/>
        <end position="271"/>
    </location>
</feature>
<dbReference type="InterPro" id="IPR001173">
    <property type="entry name" value="Glyco_trans_2-like"/>
</dbReference>
<keyword evidence="1" id="KW-1133">Transmembrane helix</keyword>
<keyword evidence="4" id="KW-1185">Reference proteome</keyword>
<feature type="domain" description="Glycosyltransferase 2-like" evidence="2">
    <location>
        <begin position="25"/>
        <end position="177"/>
    </location>
</feature>
<dbReference type="RefSeq" id="WP_226605253.1">
    <property type="nucleotide sequence ID" value="NZ_JAJAQI010000005.1"/>
</dbReference>
<dbReference type="PANTHER" id="PTHR48090">
    <property type="entry name" value="UNDECAPRENYL-PHOSPHATE 4-DEOXY-4-FORMAMIDO-L-ARABINOSE TRANSFERASE-RELATED"/>
    <property type="match status" value="1"/>
</dbReference>
<evidence type="ECO:0000313" key="4">
    <source>
        <dbReference type="Proteomes" id="UP001139311"/>
    </source>
</evidence>
<organism evidence="3 4">
    <name type="scientific">Roseicella aerolata</name>
    <dbReference type="NCBI Taxonomy" id="2883479"/>
    <lineage>
        <taxon>Bacteria</taxon>
        <taxon>Pseudomonadati</taxon>
        <taxon>Pseudomonadota</taxon>
        <taxon>Alphaproteobacteria</taxon>
        <taxon>Acetobacterales</taxon>
        <taxon>Roseomonadaceae</taxon>
        <taxon>Roseicella</taxon>
    </lineage>
</organism>